<keyword evidence="2" id="KW-1185">Reference proteome</keyword>
<protein>
    <submittedName>
        <fullName evidence="1">Uncharacterized protein</fullName>
    </submittedName>
</protein>
<dbReference type="AlphaFoldDB" id="A0A140DXU4"/>
<sequence>MYLFQRTTEYILYAIAAETLPESHDSEAFRSTGSSYRASFYPYITNAVFADSQQKPESVFMVEFPVFHCDIQQPAFGNESIEKGKSVCDW</sequence>
<gene>
    <name evidence="1" type="ORF">AALO17_23370</name>
</gene>
<proteinExistence type="predicted"/>
<name>A0A140DXU4_9FIRM</name>
<evidence type="ECO:0000313" key="2">
    <source>
        <dbReference type="Proteomes" id="UP000069771"/>
    </source>
</evidence>
<reference evidence="1 2" key="1">
    <citation type="journal article" date="2016" name="Gut Pathog.">
        <title>Whole genome sequencing of "Faecalibaculum rodentium" ALO17, isolated from C57BL/6J laboratory mouse feces.</title>
        <authorList>
            <person name="Lim S."/>
            <person name="Chang D.H."/>
            <person name="Ahn S."/>
            <person name="Kim B.C."/>
        </authorList>
    </citation>
    <scope>NUCLEOTIDE SEQUENCE [LARGE SCALE GENOMIC DNA]</scope>
    <source>
        <strain evidence="1 2">Alo17</strain>
    </source>
</reference>
<dbReference type="KEGG" id="fro:AALO17_23370"/>
<organism evidence="1 2">
    <name type="scientific">Faecalibaculum rodentium</name>
    <dbReference type="NCBI Taxonomy" id="1702221"/>
    <lineage>
        <taxon>Bacteria</taxon>
        <taxon>Bacillati</taxon>
        <taxon>Bacillota</taxon>
        <taxon>Erysipelotrichia</taxon>
        <taxon>Erysipelotrichales</taxon>
        <taxon>Erysipelotrichaceae</taxon>
        <taxon>Faecalibaculum</taxon>
    </lineage>
</organism>
<accession>A0A140DXU4</accession>
<dbReference type="Proteomes" id="UP000069771">
    <property type="component" value="Chromosome"/>
</dbReference>
<evidence type="ECO:0000313" key="1">
    <source>
        <dbReference type="EMBL" id="AMK55471.1"/>
    </source>
</evidence>
<dbReference type="EMBL" id="CP011391">
    <property type="protein sequence ID" value="AMK55471.1"/>
    <property type="molecule type" value="Genomic_DNA"/>
</dbReference>